<dbReference type="EMBL" id="CABPRJ010002033">
    <property type="protein sequence ID" value="VVC42881.1"/>
    <property type="molecule type" value="Genomic_DNA"/>
</dbReference>
<gene>
    <name evidence="2" type="ORF">CINCED_3A000508</name>
</gene>
<dbReference type="Proteomes" id="UP000325440">
    <property type="component" value="Unassembled WGS sequence"/>
</dbReference>
<keyword evidence="1 2" id="KW-0378">Hydrolase</keyword>
<accession>A0A5E4NDH7</accession>
<dbReference type="AlphaFoldDB" id="A0A5E4NDH7"/>
<keyword evidence="3" id="KW-1185">Reference proteome</keyword>
<evidence type="ECO:0000313" key="3">
    <source>
        <dbReference type="Proteomes" id="UP000325440"/>
    </source>
</evidence>
<dbReference type="Gene3D" id="3.40.50.1110">
    <property type="entry name" value="SGNH hydrolase"/>
    <property type="match status" value="1"/>
</dbReference>
<dbReference type="InterPro" id="IPR001087">
    <property type="entry name" value="GDSL"/>
</dbReference>
<dbReference type="InterPro" id="IPR036514">
    <property type="entry name" value="SGNH_hydro_sf"/>
</dbReference>
<dbReference type="PANTHER" id="PTHR45648">
    <property type="entry name" value="GDSL LIPASE/ACYLHYDROLASE FAMILY PROTEIN (AFU_ORTHOLOGUE AFUA_4G14700)"/>
    <property type="match status" value="1"/>
</dbReference>
<evidence type="ECO:0000256" key="1">
    <source>
        <dbReference type="ARBA" id="ARBA00022801"/>
    </source>
</evidence>
<dbReference type="PANTHER" id="PTHR45648:SF22">
    <property type="entry name" value="GDSL LIPASE_ACYLHYDROLASE FAMILY PROTEIN (AFU_ORTHOLOGUE AFUA_4G14700)"/>
    <property type="match status" value="1"/>
</dbReference>
<name>A0A5E4NDH7_9HEMI</name>
<dbReference type="OrthoDB" id="8174103at2759"/>
<protein>
    <submittedName>
        <fullName evidence="2">GDSL lipase/esterase,SGNH hydrolase-type esterase domain</fullName>
    </submittedName>
</protein>
<dbReference type="GO" id="GO:0016788">
    <property type="term" value="F:hydrolase activity, acting on ester bonds"/>
    <property type="evidence" value="ECO:0007669"/>
    <property type="project" value="InterPro"/>
</dbReference>
<reference evidence="2 3" key="1">
    <citation type="submission" date="2019-08" db="EMBL/GenBank/DDBJ databases">
        <authorList>
            <person name="Alioto T."/>
            <person name="Alioto T."/>
            <person name="Gomez Garrido J."/>
        </authorList>
    </citation>
    <scope>NUCLEOTIDE SEQUENCE [LARGE SCALE GENOMIC DNA]</scope>
</reference>
<organism evidence="2 3">
    <name type="scientific">Cinara cedri</name>
    <dbReference type="NCBI Taxonomy" id="506608"/>
    <lineage>
        <taxon>Eukaryota</taxon>
        <taxon>Metazoa</taxon>
        <taxon>Ecdysozoa</taxon>
        <taxon>Arthropoda</taxon>
        <taxon>Hexapoda</taxon>
        <taxon>Insecta</taxon>
        <taxon>Pterygota</taxon>
        <taxon>Neoptera</taxon>
        <taxon>Paraneoptera</taxon>
        <taxon>Hemiptera</taxon>
        <taxon>Sternorrhyncha</taxon>
        <taxon>Aphidomorpha</taxon>
        <taxon>Aphidoidea</taxon>
        <taxon>Aphididae</taxon>
        <taxon>Lachninae</taxon>
        <taxon>Cinara</taxon>
    </lineage>
</organism>
<evidence type="ECO:0000313" key="2">
    <source>
        <dbReference type="EMBL" id="VVC42881.1"/>
    </source>
</evidence>
<dbReference type="SUPFAM" id="SSF52266">
    <property type="entry name" value="SGNH hydrolase"/>
    <property type="match status" value="1"/>
</dbReference>
<dbReference type="CDD" id="cd01846">
    <property type="entry name" value="fatty_acyltransferase_like"/>
    <property type="match status" value="1"/>
</dbReference>
<dbReference type="Pfam" id="PF00657">
    <property type="entry name" value="Lipase_GDSL"/>
    <property type="match status" value="1"/>
</dbReference>
<dbReference type="InterPro" id="IPR051058">
    <property type="entry name" value="GDSL_Est/Lipase"/>
</dbReference>
<proteinExistence type="predicted"/>
<sequence>MSNKFKNLYVLGDSLSDIGAFTGVLSNLSCASGVKFDAPFYKNRSFSNGPVAVEYVAQYLNLKEFKPGWSYSFFNKEYEQQGQNYAVSYATAAKCSSFLYSYFFNKFCLANQLDALIKHNSDIGEEDLVLITIGGNDVMLAYTCENNQTQEAILNQATNEICNVLKVLSQHDVKHVVVTNAPNIGLIPAFNKNKEASKLAMELTNSFNEKLANGLEKIKKDYPNLKVKQLDLYSKTNDLIDEYKNNGLNYQDACISDVADGINGFTDIVSTLFDLIVKGKLESHYNPGCSKEVMENYFFFDFFHPTEEPHKQLGNDICELIKV</sequence>